<dbReference type="EMBL" id="KZ819635">
    <property type="protein sequence ID" value="PWN91488.1"/>
    <property type="molecule type" value="Genomic_DNA"/>
</dbReference>
<reference evidence="2 3" key="1">
    <citation type="journal article" date="2018" name="Mol. Biol. Evol.">
        <title>Broad Genomic Sampling Reveals a Smut Pathogenic Ancestry of the Fungal Clade Ustilaginomycotina.</title>
        <authorList>
            <person name="Kijpornyongpan T."/>
            <person name="Mondo S.J."/>
            <person name="Barry K."/>
            <person name="Sandor L."/>
            <person name="Lee J."/>
            <person name="Lipzen A."/>
            <person name="Pangilinan J."/>
            <person name="LaButti K."/>
            <person name="Hainaut M."/>
            <person name="Henrissat B."/>
            <person name="Grigoriev I.V."/>
            <person name="Spatafora J.W."/>
            <person name="Aime M.C."/>
        </authorList>
    </citation>
    <scope>NUCLEOTIDE SEQUENCE [LARGE SCALE GENOMIC DNA]</scope>
    <source>
        <strain evidence="2 3">MCA 4198</strain>
    </source>
</reference>
<gene>
    <name evidence="2" type="ORF">FA10DRAFT_68597</name>
</gene>
<sequence length="529" mass="58633">MAGPFQLGVHRLVEKGLATARQAVRLKVVRKPCSGFSPGSVHDAGQAGSRFTRYSSPASYNDVHSSLSRAGRLFYEHCWIPAFKGVRVQSVPSYAQPVRPDSFGTMKFRLNKGRSSNFRSMRSDVQLSSPNYSRWQPTASQSTGFHHGYTFAWNAPLFPRALAGEVDDEFRNSRRKKGSRTGVASPTRRSRVLDSVEEAKMAKWAGRAIPVKIEHLRTISGSSLSKSGSSSFGVDEALEEISAIHSDEVSDWSPSAIERQMEQFFAPTQNQGKRSTRESCYLVMPLEPSLGPFLVQDNIDEIGLFGPEVMQAIGRIGDAYERHQSRRLNPLQDFLLEFRPLLGETETRYAYLDGHRREFFVVVHFKERCENRIVEAMQDCFSRERFGYYKQFLQPAGCSSLEEQTSVSEPPSDLDPNVQGFGAGPDGNAAPVSSEVGSLQAAADESYVALDHGTTVGRPGDSFIMPIPANDPTEIANLDSSPDRWDVTECQSLSWNSSWSQFGCSDLFSVESRLGESDDNVSQYGGTLV</sequence>
<accession>A0A316YS46</accession>
<feature type="region of interest" description="Disordered" evidence="1">
    <location>
        <begin position="401"/>
        <end position="436"/>
    </location>
</feature>
<dbReference type="GeneID" id="37047559"/>
<evidence type="ECO:0000313" key="2">
    <source>
        <dbReference type="EMBL" id="PWN91488.1"/>
    </source>
</evidence>
<proteinExistence type="predicted"/>
<dbReference type="Proteomes" id="UP000245768">
    <property type="component" value="Unassembled WGS sequence"/>
</dbReference>
<protein>
    <submittedName>
        <fullName evidence="2">Uncharacterized protein</fullName>
    </submittedName>
</protein>
<feature type="region of interest" description="Disordered" evidence="1">
    <location>
        <begin position="169"/>
        <end position="192"/>
    </location>
</feature>
<name>A0A316YS46_9BASI</name>
<dbReference type="RefSeq" id="XP_025378686.1">
    <property type="nucleotide sequence ID" value="XM_025525643.1"/>
</dbReference>
<evidence type="ECO:0000256" key="1">
    <source>
        <dbReference type="SAM" id="MobiDB-lite"/>
    </source>
</evidence>
<dbReference type="AlphaFoldDB" id="A0A316YS46"/>
<evidence type="ECO:0000313" key="3">
    <source>
        <dbReference type="Proteomes" id="UP000245768"/>
    </source>
</evidence>
<organism evidence="2 3">
    <name type="scientific">Acaromyces ingoldii</name>
    <dbReference type="NCBI Taxonomy" id="215250"/>
    <lineage>
        <taxon>Eukaryota</taxon>
        <taxon>Fungi</taxon>
        <taxon>Dikarya</taxon>
        <taxon>Basidiomycota</taxon>
        <taxon>Ustilaginomycotina</taxon>
        <taxon>Exobasidiomycetes</taxon>
        <taxon>Exobasidiales</taxon>
        <taxon>Cryptobasidiaceae</taxon>
        <taxon>Acaromyces</taxon>
    </lineage>
</organism>
<dbReference type="InParanoid" id="A0A316YS46"/>
<keyword evidence="3" id="KW-1185">Reference proteome</keyword>